<dbReference type="AlphaFoldDB" id="A0A1Y0ER55"/>
<keyword evidence="2" id="KW-1185">Reference proteome</keyword>
<protein>
    <submittedName>
        <fullName evidence="1">Uncharacterized protein</fullName>
    </submittedName>
</protein>
<dbReference type="Proteomes" id="UP000196138">
    <property type="component" value="Chromosome"/>
</dbReference>
<name>A0A1Y0ER55_9BURK</name>
<evidence type="ECO:0000313" key="2">
    <source>
        <dbReference type="Proteomes" id="UP000196138"/>
    </source>
</evidence>
<dbReference type="KEGG" id="cser:CCO03_16955"/>
<evidence type="ECO:0000313" key="1">
    <source>
        <dbReference type="EMBL" id="ARU06135.1"/>
    </source>
</evidence>
<dbReference type="Pfam" id="PF23148">
    <property type="entry name" value="Gp77"/>
    <property type="match status" value="1"/>
</dbReference>
<dbReference type="RefSeq" id="WP_087282978.1">
    <property type="nucleotide sequence ID" value="NZ_CP021455.1"/>
</dbReference>
<gene>
    <name evidence="1" type="ORF">CCO03_16955</name>
</gene>
<dbReference type="OrthoDB" id="8909825at2"/>
<proteinExistence type="predicted"/>
<sequence length="114" mass="12525">MNLDTYTPQPRDIKDYDVDYSPWLAPGDSITAVAVTITSKTEGAMDSPDALRVARALPGEAEDPFKPAIQWTDTLAKIWVQGGEHGVTYKATLLIDTALGRRDEAELTFKVKDT</sequence>
<organism evidence="1 2">
    <name type="scientific">Comamonas serinivorans</name>
    <dbReference type="NCBI Taxonomy" id="1082851"/>
    <lineage>
        <taxon>Bacteria</taxon>
        <taxon>Pseudomonadati</taxon>
        <taxon>Pseudomonadota</taxon>
        <taxon>Betaproteobacteria</taxon>
        <taxon>Burkholderiales</taxon>
        <taxon>Comamonadaceae</taxon>
        <taxon>Comamonas</taxon>
    </lineage>
</organism>
<accession>A0A1Y0ER55</accession>
<dbReference type="InterPro" id="IPR056928">
    <property type="entry name" value="Gp77-like"/>
</dbReference>
<reference evidence="1 2" key="1">
    <citation type="submission" date="2017-05" db="EMBL/GenBank/DDBJ databases">
        <authorList>
            <person name="Song R."/>
            <person name="Chenine A.L."/>
            <person name="Ruprecht R.M."/>
        </authorList>
    </citation>
    <scope>NUCLEOTIDE SEQUENCE [LARGE SCALE GENOMIC DNA]</scope>
    <source>
        <strain evidence="1 2">DSM 26136</strain>
    </source>
</reference>
<dbReference type="EMBL" id="CP021455">
    <property type="protein sequence ID" value="ARU06135.1"/>
    <property type="molecule type" value="Genomic_DNA"/>
</dbReference>